<dbReference type="InterPro" id="IPR014880">
    <property type="entry name" value="SoxZ_dom"/>
</dbReference>
<dbReference type="InterPro" id="IPR038162">
    <property type="entry name" value="SoxY_sf"/>
</dbReference>
<reference evidence="3 4" key="1">
    <citation type="submission" date="2020-07" db="EMBL/GenBank/DDBJ databases">
        <title>Genomic Encyclopedia of Archaeal and Bacterial Type Strains, Phase II (KMG-II): from individual species to whole genera.</title>
        <authorList>
            <person name="Goeker M."/>
        </authorList>
    </citation>
    <scope>NUCLEOTIDE SEQUENCE [LARGE SCALE GENOMIC DNA]</scope>
    <source>
        <strain evidence="3 4">DSM 21226</strain>
    </source>
</reference>
<dbReference type="Gene3D" id="2.60.40.2470">
    <property type="entry name" value="SoxY domain"/>
    <property type="match status" value="1"/>
</dbReference>
<feature type="domain" description="Ig-like SoxY" evidence="2">
    <location>
        <begin position="48"/>
        <end position="159"/>
    </location>
</feature>
<dbReference type="InterPro" id="IPR032711">
    <property type="entry name" value="SoxY"/>
</dbReference>
<feature type="domain" description="Sulphur oxidation protein SoxZ" evidence="1">
    <location>
        <begin position="191"/>
        <end position="279"/>
    </location>
</feature>
<evidence type="ECO:0000313" key="4">
    <source>
        <dbReference type="Proteomes" id="UP000518288"/>
    </source>
</evidence>
<accession>A0A7Y9R2N9</accession>
<proteinExistence type="predicted"/>
<dbReference type="SUPFAM" id="SSF81296">
    <property type="entry name" value="E set domains"/>
    <property type="match status" value="1"/>
</dbReference>
<evidence type="ECO:0000259" key="1">
    <source>
        <dbReference type="Pfam" id="PF08770"/>
    </source>
</evidence>
<gene>
    <name evidence="3" type="ORF">BDD16_003101</name>
</gene>
<dbReference type="InterPro" id="IPR030831">
    <property type="entry name" value="Fuse-rel_SoxYZ"/>
</dbReference>
<dbReference type="AlphaFoldDB" id="A0A7Y9R2N9"/>
<dbReference type="InterPro" id="IPR014756">
    <property type="entry name" value="Ig_E-set"/>
</dbReference>
<dbReference type="Pfam" id="PF13501">
    <property type="entry name" value="SoxY"/>
    <property type="match status" value="1"/>
</dbReference>
<dbReference type="InterPro" id="IPR013783">
    <property type="entry name" value="Ig-like_fold"/>
</dbReference>
<protein>
    <submittedName>
        <fullName evidence="3">Sulfur-oxidizing protein SoxY</fullName>
    </submittedName>
</protein>
<dbReference type="RefSeq" id="WP_179634801.1">
    <property type="nucleotide sequence ID" value="NZ_CAXYYM010000076.1"/>
</dbReference>
<comment type="caution">
    <text evidence="3">The sequence shown here is derived from an EMBL/GenBank/DDBJ whole genome shotgun (WGS) entry which is preliminary data.</text>
</comment>
<evidence type="ECO:0000313" key="3">
    <source>
        <dbReference type="EMBL" id="NYG34115.1"/>
    </source>
</evidence>
<dbReference type="Pfam" id="PF08770">
    <property type="entry name" value="SoxZ"/>
    <property type="match status" value="1"/>
</dbReference>
<name>A0A7Y9R2N9_9BURK</name>
<sequence>MNTPADRLQLTRRAFPAGLLGLTAAARAQLPAGDDPDASPRWQTVRAALFGHRPIDSAPAAGQIALAAPRRADDPAFVPMALRSTLAPDTTQSVQRLTLVIDNNPSPVAAVVELPPDGALPDIETRTRVDEYTFVRAIAETRDGRLLMATRFVKASGGCSAPPGGDEAAVQAAMGRMLWRADSAEVSASLASGTPLTVQWMVHHPNHSGLAMNQATRQFTPAQFVRSVRLWQGERLLLSAEVDFALSENPTLRFRFVPRGTGALRAEAVDTFDRRFSGSIALKDLR</sequence>
<organism evidence="3 4">
    <name type="scientific">Sphaerotilus montanus</name>
    <dbReference type="NCBI Taxonomy" id="522889"/>
    <lineage>
        <taxon>Bacteria</taxon>
        <taxon>Pseudomonadati</taxon>
        <taxon>Pseudomonadota</taxon>
        <taxon>Betaproteobacteria</taxon>
        <taxon>Burkholderiales</taxon>
        <taxon>Sphaerotilaceae</taxon>
        <taxon>Sphaerotilus</taxon>
    </lineage>
</organism>
<dbReference type="Proteomes" id="UP000518288">
    <property type="component" value="Unassembled WGS sequence"/>
</dbReference>
<dbReference type="Gene3D" id="2.60.40.10">
    <property type="entry name" value="Immunoglobulins"/>
    <property type="match status" value="1"/>
</dbReference>
<dbReference type="NCBIfam" id="TIGR04557">
    <property type="entry name" value="fuse_rel_SoxYZ"/>
    <property type="match status" value="1"/>
</dbReference>
<keyword evidence="4" id="KW-1185">Reference proteome</keyword>
<dbReference type="EMBL" id="JACCFH010000001">
    <property type="protein sequence ID" value="NYG34115.1"/>
    <property type="molecule type" value="Genomic_DNA"/>
</dbReference>
<evidence type="ECO:0000259" key="2">
    <source>
        <dbReference type="Pfam" id="PF13501"/>
    </source>
</evidence>